<dbReference type="InterPro" id="IPR013780">
    <property type="entry name" value="Glyco_hydro_b"/>
</dbReference>
<dbReference type="GO" id="GO:0046556">
    <property type="term" value="F:alpha-L-arabinofuranosidase activity"/>
    <property type="evidence" value="ECO:0007669"/>
    <property type="project" value="UniProtKB-EC"/>
</dbReference>
<dbReference type="GO" id="GO:0046373">
    <property type="term" value="P:L-arabinose metabolic process"/>
    <property type="evidence" value="ECO:0007669"/>
    <property type="project" value="InterPro"/>
</dbReference>
<dbReference type="SMART" id="SM00813">
    <property type="entry name" value="Alpha-L-AF_C"/>
    <property type="match status" value="1"/>
</dbReference>
<keyword evidence="6" id="KW-0378">Hydrolase</keyword>
<evidence type="ECO:0000256" key="1">
    <source>
        <dbReference type="ARBA" id="ARBA00001462"/>
    </source>
</evidence>
<dbReference type="EC" id="3.2.1.55" evidence="4"/>
<evidence type="ECO:0000256" key="7">
    <source>
        <dbReference type="ARBA" id="ARBA00023180"/>
    </source>
</evidence>
<reference evidence="10" key="1">
    <citation type="submission" date="2020-11" db="EMBL/GenBank/DDBJ databases">
        <authorList>
            <consortium name="DOE Joint Genome Institute"/>
            <person name="Ahrendt S."/>
            <person name="Riley R."/>
            <person name="Andreopoulos W."/>
            <person name="Labutti K."/>
            <person name="Pangilinan J."/>
            <person name="Ruiz-Duenas F.J."/>
            <person name="Barrasa J.M."/>
            <person name="Sanchez-Garcia M."/>
            <person name="Camarero S."/>
            <person name="Miyauchi S."/>
            <person name="Serrano A."/>
            <person name="Linde D."/>
            <person name="Babiker R."/>
            <person name="Drula E."/>
            <person name="Ayuso-Fernandez I."/>
            <person name="Pacheco R."/>
            <person name="Padilla G."/>
            <person name="Ferreira P."/>
            <person name="Barriuso J."/>
            <person name="Kellner H."/>
            <person name="Castanera R."/>
            <person name="Alfaro M."/>
            <person name="Ramirez L."/>
            <person name="Pisabarro A.G."/>
            <person name="Kuo A."/>
            <person name="Tritt A."/>
            <person name="Lipzen A."/>
            <person name="He G."/>
            <person name="Yan M."/>
            <person name="Ng V."/>
            <person name="Cullen D."/>
            <person name="Martin F."/>
            <person name="Rosso M.-N."/>
            <person name="Henrissat B."/>
            <person name="Hibbett D."/>
            <person name="Martinez A.T."/>
            <person name="Grigoriev I.V."/>
        </authorList>
    </citation>
    <scope>NUCLEOTIDE SEQUENCE</scope>
    <source>
        <strain evidence="10">CBS 247.69</strain>
    </source>
</reference>
<dbReference type="InterPro" id="IPR010720">
    <property type="entry name" value="Alpha-L-AF_C"/>
</dbReference>
<dbReference type="InterPro" id="IPR017853">
    <property type="entry name" value="GH"/>
</dbReference>
<comment type="catalytic activity">
    <reaction evidence="1">
        <text>Hydrolysis of terminal non-reducing alpha-L-arabinofuranoside residues in alpha-L-arabinosides.</text>
        <dbReference type="EC" id="3.2.1.55"/>
    </reaction>
</comment>
<evidence type="ECO:0000313" key="11">
    <source>
        <dbReference type="Proteomes" id="UP000807353"/>
    </source>
</evidence>
<accession>A0A9P6CKT1</accession>
<feature type="chain" id="PRO_5040237749" description="non-reducing end alpha-L-arabinofuranosidase" evidence="8">
    <location>
        <begin position="25"/>
        <end position="644"/>
    </location>
</feature>
<evidence type="ECO:0000256" key="8">
    <source>
        <dbReference type="SAM" id="SignalP"/>
    </source>
</evidence>
<evidence type="ECO:0000256" key="3">
    <source>
        <dbReference type="ARBA" id="ARBA00007186"/>
    </source>
</evidence>
<dbReference type="Gene3D" id="2.60.120.260">
    <property type="entry name" value="Galactose-binding domain-like"/>
    <property type="match status" value="1"/>
</dbReference>
<keyword evidence="7" id="KW-0325">Glycoprotein</keyword>
<dbReference type="Gene3D" id="2.60.40.1180">
    <property type="entry name" value="Golgi alpha-mannosidase II"/>
    <property type="match status" value="1"/>
</dbReference>
<name>A0A9P6CKT1_9AGAR</name>
<dbReference type="InterPro" id="IPR055235">
    <property type="entry name" value="ASD1_cat"/>
</dbReference>
<evidence type="ECO:0000256" key="5">
    <source>
        <dbReference type="ARBA" id="ARBA00022729"/>
    </source>
</evidence>
<comment type="caution">
    <text evidence="10">The sequence shown here is derived from an EMBL/GenBank/DDBJ whole genome shotgun (WGS) entry which is preliminary data.</text>
</comment>
<keyword evidence="5 8" id="KW-0732">Signal</keyword>
<sequence length="644" mass="70198">MVQLTNSWTTLAAVLSLFVASCQADTTVTVTTTTGPAIPKTLWGQSFEDVNHSGDGGLYAELLRNRAFQQVTPNTPEALNFWHSINGAELNVIADPVPVSKALPNSLQVKIPTGRFGLTGFGNEGYNGGLKVEKGVTYTASFYYRFPTASSFRGTVAVGYQTTSGLTLGSTSATISGAQTTWLQVSVTFTPAQSAFNNNNYFTIVFDSTAAAGQTVHFAMLSLFPPTYRSRVNGLRPDLATALAEMQPGFLRFPGGRNLEGNTIDTRWQWNNTVGKLVDRPGRVGTWGYVNTDGLGLLEFLTLCEDLVTTPIMGVWAGFSLDGHSVSEQDLFPYIQQAIDQINFAIAPTSNPFGLLRSQLGHSAPFALTYIEIGNEEFFSSDTYASRWRFFTTVLSQNFPQLRFIATSYSNNPVLAPDPTHWDVHSFKTPGWFAQNSFFYDGLARNGTMYLEGEYAAVSNDPIQRHDRLPYPTMKGAASEAAYMTGLERNSDIVLGSSYSPLLNRIGDTEITPNLISFDISTVYRSTSFYTQMLFSTNRGVSLMTSTLPNPSGTIFWTITRNSASQYVFKIVNVAADLENVTFKLPVSVSAGTLIVLQGDPEASNTPETPGLVVPVTTSYSLSGAKNTFVYAAPPYSVSILRLL</sequence>
<keyword evidence="11" id="KW-1185">Reference proteome</keyword>
<evidence type="ECO:0000256" key="2">
    <source>
        <dbReference type="ARBA" id="ARBA00004834"/>
    </source>
</evidence>
<dbReference type="AlphaFoldDB" id="A0A9P6CKT1"/>
<comment type="similarity">
    <text evidence="3">Belongs to the glycosyl hydrolase 51 family.</text>
</comment>
<dbReference type="Pfam" id="PF22848">
    <property type="entry name" value="ASD1_dom"/>
    <property type="match status" value="1"/>
</dbReference>
<dbReference type="InterPro" id="IPR051563">
    <property type="entry name" value="Glycosyl_Hydrolase_51"/>
</dbReference>
<dbReference type="SUPFAM" id="SSF51445">
    <property type="entry name" value="(Trans)glycosidases"/>
    <property type="match status" value="1"/>
</dbReference>
<evidence type="ECO:0000256" key="4">
    <source>
        <dbReference type="ARBA" id="ARBA00012670"/>
    </source>
</evidence>
<evidence type="ECO:0000313" key="10">
    <source>
        <dbReference type="EMBL" id="KAF9465655.1"/>
    </source>
</evidence>
<proteinExistence type="inferred from homology"/>
<dbReference type="PANTHER" id="PTHR31776:SF0">
    <property type="entry name" value="ALPHA-L-ARABINOFURANOSIDASE 1"/>
    <property type="match status" value="1"/>
</dbReference>
<evidence type="ECO:0000259" key="9">
    <source>
        <dbReference type="SMART" id="SM00813"/>
    </source>
</evidence>
<dbReference type="Gene3D" id="3.20.20.80">
    <property type="entry name" value="Glycosidases"/>
    <property type="match status" value="1"/>
</dbReference>
<feature type="domain" description="Alpha-L-arabinofuranosidase C-terminal" evidence="9">
    <location>
        <begin position="453"/>
        <end position="637"/>
    </location>
</feature>
<dbReference type="EMBL" id="MU150246">
    <property type="protein sequence ID" value="KAF9465655.1"/>
    <property type="molecule type" value="Genomic_DNA"/>
</dbReference>
<gene>
    <name evidence="10" type="ORF">BDZ94DRAFT_328657</name>
</gene>
<comment type="pathway">
    <text evidence="2">Glycan metabolism; L-arabinan degradation.</text>
</comment>
<dbReference type="PANTHER" id="PTHR31776">
    <property type="entry name" value="ALPHA-L-ARABINOFURANOSIDASE 1"/>
    <property type="match status" value="1"/>
</dbReference>
<evidence type="ECO:0000256" key="6">
    <source>
        <dbReference type="ARBA" id="ARBA00022801"/>
    </source>
</evidence>
<feature type="signal peptide" evidence="8">
    <location>
        <begin position="1"/>
        <end position="24"/>
    </location>
</feature>
<protein>
    <recommendedName>
        <fullName evidence="4">non-reducing end alpha-L-arabinofuranosidase</fullName>
        <ecNumber evidence="4">3.2.1.55</ecNumber>
    </recommendedName>
</protein>
<dbReference type="Pfam" id="PF06964">
    <property type="entry name" value="Alpha-L-AF_C"/>
    <property type="match status" value="1"/>
</dbReference>
<dbReference type="OrthoDB" id="406864at2759"/>
<organism evidence="10 11">
    <name type="scientific">Collybia nuda</name>
    <dbReference type="NCBI Taxonomy" id="64659"/>
    <lineage>
        <taxon>Eukaryota</taxon>
        <taxon>Fungi</taxon>
        <taxon>Dikarya</taxon>
        <taxon>Basidiomycota</taxon>
        <taxon>Agaricomycotina</taxon>
        <taxon>Agaricomycetes</taxon>
        <taxon>Agaricomycetidae</taxon>
        <taxon>Agaricales</taxon>
        <taxon>Tricholomatineae</taxon>
        <taxon>Clitocybaceae</taxon>
        <taxon>Collybia</taxon>
    </lineage>
</organism>
<dbReference type="Proteomes" id="UP000807353">
    <property type="component" value="Unassembled WGS sequence"/>
</dbReference>